<keyword evidence="1" id="KW-0238">DNA-binding</keyword>
<dbReference type="Pfam" id="PF12844">
    <property type="entry name" value="HTH_19"/>
    <property type="match status" value="1"/>
</dbReference>
<dbReference type="GO" id="GO:0003700">
    <property type="term" value="F:DNA-binding transcription factor activity"/>
    <property type="evidence" value="ECO:0007669"/>
    <property type="project" value="TreeGrafter"/>
</dbReference>
<dbReference type="CDD" id="cd00093">
    <property type="entry name" value="HTH_XRE"/>
    <property type="match status" value="1"/>
</dbReference>
<comment type="caution">
    <text evidence="3">The sequence shown here is derived from an EMBL/GenBank/DDBJ whole genome shotgun (WGS) entry which is preliminary data.</text>
</comment>
<reference evidence="3 4" key="1">
    <citation type="submission" date="2019-11" db="EMBL/GenBank/DDBJ databases">
        <authorList>
            <person name="Li X."/>
        </authorList>
    </citation>
    <scope>NUCLEOTIDE SEQUENCE [LARGE SCALE GENOMIC DNA]</scope>
    <source>
        <strain evidence="3 4">L9</strain>
    </source>
</reference>
<dbReference type="InterPro" id="IPR010982">
    <property type="entry name" value="Lambda_DNA-bd_dom_sf"/>
</dbReference>
<dbReference type="Proteomes" id="UP000469125">
    <property type="component" value="Unassembled WGS sequence"/>
</dbReference>
<dbReference type="SUPFAM" id="SSF47413">
    <property type="entry name" value="lambda repressor-like DNA-binding domains"/>
    <property type="match status" value="1"/>
</dbReference>
<dbReference type="PANTHER" id="PTHR46797">
    <property type="entry name" value="HTH-TYPE TRANSCRIPTIONAL REGULATOR"/>
    <property type="match status" value="1"/>
</dbReference>
<dbReference type="GO" id="GO:0003677">
    <property type="term" value="F:DNA binding"/>
    <property type="evidence" value="ECO:0007669"/>
    <property type="project" value="UniProtKB-KW"/>
</dbReference>
<keyword evidence="4" id="KW-1185">Reference proteome</keyword>
<dbReference type="PANTHER" id="PTHR46797:SF1">
    <property type="entry name" value="METHYLPHOSPHONATE SYNTHASE"/>
    <property type="match status" value="1"/>
</dbReference>
<dbReference type="EMBL" id="WOCA01000006">
    <property type="protein sequence ID" value="MUK88593.1"/>
    <property type="molecule type" value="Genomic_DNA"/>
</dbReference>
<dbReference type="PROSITE" id="PS50943">
    <property type="entry name" value="HTH_CROC1"/>
    <property type="match status" value="1"/>
</dbReference>
<dbReference type="SMART" id="SM00530">
    <property type="entry name" value="HTH_XRE"/>
    <property type="match status" value="1"/>
</dbReference>
<dbReference type="RefSeq" id="WP_155668579.1">
    <property type="nucleotide sequence ID" value="NZ_WOCA01000006.1"/>
</dbReference>
<dbReference type="AlphaFoldDB" id="A0A6N8FGJ6"/>
<feature type="domain" description="HTH cro/C1-type" evidence="2">
    <location>
        <begin position="8"/>
        <end position="62"/>
    </location>
</feature>
<dbReference type="GO" id="GO:0005829">
    <property type="term" value="C:cytosol"/>
    <property type="evidence" value="ECO:0007669"/>
    <property type="project" value="TreeGrafter"/>
</dbReference>
<evidence type="ECO:0000313" key="3">
    <source>
        <dbReference type="EMBL" id="MUK88593.1"/>
    </source>
</evidence>
<accession>A0A6N8FGJ6</accession>
<evidence type="ECO:0000259" key="2">
    <source>
        <dbReference type="PROSITE" id="PS50943"/>
    </source>
</evidence>
<gene>
    <name evidence="3" type="ORF">GMD78_09340</name>
</gene>
<evidence type="ECO:0000313" key="4">
    <source>
        <dbReference type="Proteomes" id="UP000469125"/>
    </source>
</evidence>
<dbReference type="InterPro" id="IPR050807">
    <property type="entry name" value="TransReg_Diox_bact_type"/>
</dbReference>
<dbReference type="Gene3D" id="1.10.260.40">
    <property type="entry name" value="lambda repressor-like DNA-binding domains"/>
    <property type="match status" value="1"/>
</dbReference>
<organism evidence="3 4">
    <name type="scientific">Ornithinibacillus caprae</name>
    <dbReference type="NCBI Taxonomy" id="2678566"/>
    <lineage>
        <taxon>Bacteria</taxon>
        <taxon>Bacillati</taxon>
        <taxon>Bacillota</taxon>
        <taxon>Bacilli</taxon>
        <taxon>Bacillales</taxon>
        <taxon>Bacillaceae</taxon>
        <taxon>Ornithinibacillus</taxon>
    </lineage>
</organism>
<protein>
    <submittedName>
        <fullName evidence="3">Helix-turn-helix domain-containing protein</fullName>
    </submittedName>
</protein>
<sequence length="115" mass="13343">MNGFGKRLKVLREQGSLTTDQMAEQIGFTKSVIWSYEMEKKEPSVRHIMRIAEFFDVSIDYLLKGTKLKRTINLQHKNDMKNHTLIVDNIVLSNEEIADAVAFIKAKRLLKEAEF</sequence>
<dbReference type="InterPro" id="IPR001387">
    <property type="entry name" value="Cro/C1-type_HTH"/>
</dbReference>
<name>A0A6N8FGJ6_9BACI</name>
<proteinExistence type="predicted"/>
<evidence type="ECO:0000256" key="1">
    <source>
        <dbReference type="ARBA" id="ARBA00023125"/>
    </source>
</evidence>